<evidence type="ECO:0000313" key="6">
    <source>
        <dbReference type="Proteomes" id="UP000194161"/>
    </source>
</evidence>
<dbReference type="Pfam" id="PF07729">
    <property type="entry name" value="FCD"/>
    <property type="match status" value="1"/>
</dbReference>
<dbReference type="SUPFAM" id="SSF48008">
    <property type="entry name" value="GntR ligand-binding domain-like"/>
    <property type="match status" value="1"/>
</dbReference>
<dbReference type="PROSITE" id="PS50949">
    <property type="entry name" value="HTH_GNTR"/>
    <property type="match status" value="1"/>
</dbReference>
<accession>A0A1W6ZI65</accession>
<keyword evidence="1" id="KW-0805">Transcription regulation</keyword>
<dbReference type="Pfam" id="PF00392">
    <property type="entry name" value="GntR"/>
    <property type="match status" value="1"/>
</dbReference>
<evidence type="ECO:0000256" key="2">
    <source>
        <dbReference type="ARBA" id="ARBA00023125"/>
    </source>
</evidence>
<name>A0A1W6ZI65_9BORD</name>
<dbReference type="GO" id="GO:0003700">
    <property type="term" value="F:DNA-binding transcription factor activity"/>
    <property type="evidence" value="ECO:0007669"/>
    <property type="project" value="InterPro"/>
</dbReference>
<dbReference type="SMART" id="SM00345">
    <property type="entry name" value="HTH_GNTR"/>
    <property type="match status" value="1"/>
</dbReference>
<dbReference type="GO" id="GO:0003677">
    <property type="term" value="F:DNA binding"/>
    <property type="evidence" value="ECO:0007669"/>
    <property type="project" value="UniProtKB-KW"/>
</dbReference>
<organism evidence="5 6">
    <name type="scientific">Bordetella genomosp. 13</name>
    <dbReference type="NCBI Taxonomy" id="463040"/>
    <lineage>
        <taxon>Bacteria</taxon>
        <taxon>Pseudomonadati</taxon>
        <taxon>Pseudomonadota</taxon>
        <taxon>Betaproteobacteria</taxon>
        <taxon>Burkholderiales</taxon>
        <taxon>Alcaligenaceae</taxon>
        <taxon>Bordetella</taxon>
    </lineage>
</organism>
<feature type="domain" description="HTH gntR-type" evidence="4">
    <location>
        <begin position="8"/>
        <end position="76"/>
    </location>
</feature>
<keyword evidence="3" id="KW-0804">Transcription</keyword>
<dbReference type="Gene3D" id="1.10.10.10">
    <property type="entry name" value="Winged helix-like DNA-binding domain superfamily/Winged helix DNA-binding domain"/>
    <property type="match status" value="1"/>
</dbReference>
<dbReference type="InterPro" id="IPR008920">
    <property type="entry name" value="TF_FadR/GntR_C"/>
</dbReference>
<dbReference type="STRING" id="463040.CAL15_22730"/>
<dbReference type="PANTHER" id="PTHR43537:SF5">
    <property type="entry name" value="UXU OPERON TRANSCRIPTIONAL REGULATOR"/>
    <property type="match status" value="1"/>
</dbReference>
<evidence type="ECO:0000256" key="3">
    <source>
        <dbReference type="ARBA" id="ARBA00023163"/>
    </source>
</evidence>
<dbReference type="CDD" id="cd07377">
    <property type="entry name" value="WHTH_GntR"/>
    <property type="match status" value="1"/>
</dbReference>
<sequence>MKTSLADRLLSDKVYEDLLALLGTDEFAAGSRLPGENTLAGRFAVSRPVLRQALARLRAEGRIQSRKGSGHFVGAPRPQESLVSFGRLSSIPDVRSFLEFRCSVEGEIASRAAVHHTADDLARIRGRRVAFEQALQSGASGIDEDIDFHLAIARACGNRFFEMTMQALVAQTRFSIELVRSLSDSPTPQRYAEVCREHAAIEAAIASRDAQAARDAMVAHLHGGISRLFGLAPGAPPAPEQAVD</sequence>
<dbReference type="KEGG" id="bgm:CAL15_22730"/>
<dbReference type="PANTHER" id="PTHR43537">
    <property type="entry name" value="TRANSCRIPTIONAL REGULATOR, GNTR FAMILY"/>
    <property type="match status" value="1"/>
</dbReference>
<evidence type="ECO:0000256" key="1">
    <source>
        <dbReference type="ARBA" id="ARBA00023015"/>
    </source>
</evidence>
<dbReference type="AlphaFoldDB" id="A0A1W6ZI65"/>
<dbReference type="InterPro" id="IPR000524">
    <property type="entry name" value="Tscrpt_reg_HTH_GntR"/>
</dbReference>
<dbReference type="InterPro" id="IPR036388">
    <property type="entry name" value="WH-like_DNA-bd_sf"/>
</dbReference>
<dbReference type="SMART" id="SM00895">
    <property type="entry name" value="FCD"/>
    <property type="match status" value="1"/>
</dbReference>
<dbReference type="Gene3D" id="1.20.120.530">
    <property type="entry name" value="GntR ligand-binding domain-like"/>
    <property type="match status" value="1"/>
</dbReference>
<dbReference type="PRINTS" id="PR00035">
    <property type="entry name" value="HTHGNTR"/>
</dbReference>
<dbReference type="Proteomes" id="UP000194161">
    <property type="component" value="Chromosome"/>
</dbReference>
<proteinExistence type="predicted"/>
<dbReference type="EMBL" id="CP021111">
    <property type="protein sequence ID" value="ARP96935.1"/>
    <property type="molecule type" value="Genomic_DNA"/>
</dbReference>
<keyword evidence="6" id="KW-1185">Reference proteome</keyword>
<evidence type="ECO:0000313" key="5">
    <source>
        <dbReference type="EMBL" id="ARP96935.1"/>
    </source>
</evidence>
<reference evidence="5 6" key="1">
    <citation type="submission" date="2017-05" db="EMBL/GenBank/DDBJ databases">
        <title>Complete and WGS of Bordetella genogroups.</title>
        <authorList>
            <person name="Spilker T."/>
            <person name="LiPuma J."/>
        </authorList>
    </citation>
    <scope>NUCLEOTIDE SEQUENCE [LARGE SCALE GENOMIC DNA]</scope>
    <source>
        <strain evidence="5 6">AU7206</strain>
    </source>
</reference>
<dbReference type="OrthoDB" id="5450856at2"/>
<dbReference type="RefSeq" id="WP_086080582.1">
    <property type="nucleotide sequence ID" value="NZ_CP021111.1"/>
</dbReference>
<protein>
    <recommendedName>
        <fullName evidence="4">HTH gntR-type domain-containing protein</fullName>
    </recommendedName>
</protein>
<dbReference type="SUPFAM" id="SSF46785">
    <property type="entry name" value="Winged helix' DNA-binding domain"/>
    <property type="match status" value="1"/>
</dbReference>
<gene>
    <name evidence="5" type="ORF">CAL15_22730</name>
</gene>
<keyword evidence="2" id="KW-0238">DNA-binding</keyword>
<dbReference type="InterPro" id="IPR036390">
    <property type="entry name" value="WH_DNA-bd_sf"/>
</dbReference>
<evidence type="ECO:0000259" key="4">
    <source>
        <dbReference type="PROSITE" id="PS50949"/>
    </source>
</evidence>
<dbReference type="InterPro" id="IPR011711">
    <property type="entry name" value="GntR_C"/>
</dbReference>